<keyword evidence="8 14" id="KW-0472">Membrane</keyword>
<comment type="subcellular location">
    <subcellularLocation>
        <location evidence="1">Cell membrane</location>
        <topology evidence="1">Single-pass type I membrane protein</topology>
    </subcellularLocation>
</comment>
<evidence type="ECO:0000313" key="20">
    <source>
        <dbReference type="WBParaSite" id="mrna-Wban_07031"/>
    </source>
</evidence>
<dbReference type="PROSITE" id="PS50026">
    <property type="entry name" value="EGF_3"/>
    <property type="match status" value="4"/>
</dbReference>
<keyword evidence="7 14" id="KW-1133">Transmembrane helix</keyword>
<dbReference type="InterPro" id="IPR000742">
    <property type="entry name" value="EGF"/>
</dbReference>
<dbReference type="InterPro" id="IPR001881">
    <property type="entry name" value="EGF-like_Ca-bd_dom"/>
</dbReference>
<feature type="domain" description="Cadherin" evidence="18">
    <location>
        <begin position="225"/>
        <end position="336"/>
    </location>
</feature>
<dbReference type="PRINTS" id="PR00205">
    <property type="entry name" value="CADHERIN"/>
</dbReference>
<feature type="domain" description="Cadherin" evidence="18">
    <location>
        <begin position="2251"/>
        <end position="2357"/>
    </location>
</feature>
<feature type="transmembrane region" description="Helical" evidence="14">
    <location>
        <begin position="4313"/>
        <end position="4336"/>
    </location>
</feature>
<dbReference type="Proteomes" id="UP000093561">
    <property type="component" value="Unassembled WGS sequence"/>
</dbReference>
<evidence type="ECO:0000259" key="17">
    <source>
        <dbReference type="PROSITE" id="PS50026"/>
    </source>
</evidence>
<feature type="domain" description="EGF-like" evidence="17">
    <location>
        <begin position="3766"/>
        <end position="3804"/>
    </location>
</feature>
<evidence type="ECO:0000256" key="5">
    <source>
        <dbReference type="ARBA" id="ARBA00022737"/>
    </source>
</evidence>
<keyword evidence="10" id="KW-0325">Glycoprotein</keyword>
<protein>
    <recommendedName>
        <fullName evidence="21">Cadherin domain-containing protein</fullName>
    </recommendedName>
</protein>
<evidence type="ECO:0000256" key="7">
    <source>
        <dbReference type="ARBA" id="ARBA00022989"/>
    </source>
</evidence>
<comment type="caution">
    <text evidence="12">Lacks conserved residue(s) required for the propagation of feature annotation.</text>
</comment>
<feature type="domain" description="Cadherin" evidence="18">
    <location>
        <begin position="2663"/>
        <end position="2761"/>
    </location>
</feature>
<feature type="chain" id="PRO_5041955165" description="Cadherin domain-containing protein" evidence="15">
    <location>
        <begin position="20"/>
        <end position="4567"/>
    </location>
</feature>
<feature type="domain" description="EGF-like" evidence="17">
    <location>
        <begin position="3807"/>
        <end position="3841"/>
    </location>
</feature>
<dbReference type="CDD" id="cd00110">
    <property type="entry name" value="LamG"/>
    <property type="match status" value="1"/>
</dbReference>
<dbReference type="InterPro" id="IPR018097">
    <property type="entry name" value="EGF_Ca-bd_CS"/>
</dbReference>
<feature type="domain" description="Cadherin" evidence="18">
    <location>
        <begin position="1835"/>
        <end position="1939"/>
    </location>
</feature>
<evidence type="ECO:0000259" key="18">
    <source>
        <dbReference type="PROSITE" id="PS50268"/>
    </source>
</evidence>
<dbReference type="PROSITE" id="PS00010">
    <property type="entry name" value="ASX_HYDROXYL"/>
    <property type="match status" value="1"/>
</dbReference>
<dbReference type="WBParaSite" id="mrna-Wban_07031">
    <property type="protein sequence ID" value="mrna-Wban_07031"/>
    <property type="gene ID" value="Wban_07031"/>
</dbReference>
<feature type="compositionally biased region" description="Polar residues" evidence="13">
    <location>
        <begin position="4499"/>
        <end position="4508"/>
    </location>
</feature>
<feature type="domain" description="Cadherin" evidence="18">
    <location>
        <begin position="2045"/>
        <end position="2142"/>
    </location>
</feature>
<keyword evidence="5" id="KW-0677">Repeat</keyword>
<dbReference type="PROSITE" id="PS00232">
    <property type="entry name" value="CADHERIN_1"/>
    <property type="match status" value="10"/>
</dbReference>
<feature type="domain" description="Cadherin" evidence="18">
    <location>
        <begin position="2358"/>
        <end position="2452"/>
    </location>
</feature>
<feature type="domain" description="Cadherin" evidence="18">
    <location>
        <begin position="3058"/>
        <end position="3179"/>
    </location>
</feature>
<keyword evidence="9 12" id="KW-1015">Disulfide bond</keyword>
<dbReference type="FunFam" id="2.60.40.60:FF:000007">
    <property type="entry name" value="Protocadherin alpha 2"/>
    <property type="match status" value="1"/>
</dbReference>
<dbReference type="SMART" id="SM00181">
    <property type="entry name" value="EGF"/>
    <property type="match status" value="4"/>
</dbReference>
<keyword evidence="12" id="KW-0245">EGF-like domain</keyword>
<organism evidence="19 20">
    <name type="scientific">Wuchereria bancrofti</name>
    <dbReference type="NCBI Taxonomy" id="6293"/>
    <lineage>
        <taxon>Eukaryota</taxon>
        <taxon>Metazoa</taxon>
        <taxon>Ecdysozoa</taxon>
        <taxon>Nematoda</taxon>
        <taxon>Chromadorea</taxon>
        <taxon>Rhabditida</taxon>
        <taxon>Spirurina</taxon>
        <taxon>Spiruromorpha</taxon>
        <taxon>Filarioidea</taxon>
        <taxon>Onchocercidae</taxon>
        <taxon>Wuchereria</taxon>
    </lineage>
</organism>
<proteinExistence type="predicted"/>
<feature type="domain" description="Cadherin" evidence="18">
    <location>
        <begin position="2762"/>
        <end position="2868"/>
    </location>
</feature>
<dbReference type="PROSITE" id="PS50268">
    <property type="entry name" value="CADHERIN_2"/>
    <property type="match status" value="28"/>
</dbReference>
<evidence type="ECO:0000256" key="13">
    <source>
        <dbReference type="SAM" id="MobiDB-lite"/>
    </source>
</evidence>
<feature type="domain" description="Cadherin" evidence="18">
    <location>
        <begin position="2443"/>
        <end position="2556"/>
    </location>
</feature>
<dbReference type="SMART" id="SM00282">
    <property type="entry name" value="LamG"/>
    <property type="match status" value="2"/>
</dbReference>
<feature type="domain" description="EGF-like" evidence="17">
    <location>
        <begin position="3729"/>
        <end position="3764"/>
    </location>
</feature>
<name>A0AAF5PXF0_WUCBA</name>
<evidence type="ECO:0000259" key="16">
    <source>
        <dbReference type="PROSITE" id="PS50025"/>
    </source>
</evidence>
<keyword evidence="2" id="KW-1003">Cell membrane</keyword>
<dbReference type="InterPro" id="IPR013320">
    <property type="entry name" value="ConA-like_dom_sf"/>
</dbReference>
<feature type="domain" description="Cadherin" evidence="18">
    <location>
        <begin position="951"/>
        <end position="1054"/>
    </location>
</feature>
<feature type="domain" description="EGF-like" evidence="17">
    <location>
        <begin position="4038"/>
        <end position="4068"/>
    </location>
</feature>
<evidence type="ECO:0000256" key="6">
    <source>
        <dbReference type="ARBA" id="ARBA00022837"/>
    </source>
</evidence>
<dbReference type="Gene3D" id="2.60.40.60">
    <property type="entry name" value="Cadherins"/>
    <property type="match status" value="28"/>
</dbReference>
<dbReference type="Pfam" id="PF25374">
    <property type="entry name" value="Cadherin_FAT4_N"/>
    <property type="match status" value="1"/>
</dbReference>
<dbReference type="PANTHER" id="PTHR24026:SF126">
    <property type="entry name" value="PROTOCADHERIN FAT 4"/>
    <property type="match status" value="1"/>
</dbReference>
<evidence type="ECO:0000256" key="11">
    <source>
        <dbReference type="PROSITE-ProRule" id="PRU00043"/>
    </source>
</evidence>
<reference evidence="20" key="3">
    <citation type="submission" date="2024-02" db="UniProtKB">
        <authorList>
            <consortium name="WormBaseParasite"/>
        </authorList>
    </citation>
    <scope>IDENTIFICATION</scope>
    <source>
        <strain evidence="20">pt0022</strain>
    </source>
</reference>
<feature type="domain" description="Cadherin" evidence="18">
    <location>
        <begin position="1411"/>
        <end position="1448"/>
    </location>
</feature>
<evidence type="ECO:0000256" key="4">
    <source>
        <dbReference type="ARBA" id="ARBA00022729"/>
    </source>
</evidence>
<feature type="disulfide bond" evidence="12">
    <location>
        <begin position="3754"/>
        <end position="3763"/>
    </location>
</feature>
<evidence type="ECO:0000313" key="19">
    <source>
        <dbReference type="Proteomes" id="UP000093561"/>
    </source>
</evidence>
<feature type="domain" description="Cadherin" evidence="18">
    <location>
        <begin position="3286"/>
        <end position="3379"/>
    </location>
</feature>
<dbReference type="Gene3D" id="2.10.25.10">
    <property type="entry name" value="Laminin"/>
    <property type="match status" value="2"/>
</dbReference>
<feature type="domain" description="Cadherin" evidence="18">
    <location>
        <begin position="652"/>
        <end position="756"/>
    </location>
</feature>
<dbReference type="InterPro" id="IPR020894">
    <property type="entry name" value="Cadherin_CS"/>
</dbReference>
<feature type="disulfide bond" evidence="12">
    <location>
        <begin position="4058"/>
        <end position="4067"/>
    </location>
</feature>
<dbReference type="GO" id="GO:0007411">
    <property type="term" value="P:axon guidance"/>
    <property type="evidence" value="ECO:0007669"/>
    <property type="project" value="UniProtKB-ARBA"/>
</dbReference>
<reference evidence="19" key="2">
    <citation type="journal article" date="2016" name="Mol. Ecol.">
        <title>Population genomics of the filarial nematode parasite Wuchereria bancrofti from mosquitoes.</title>
        <authorList>
            <person name="Small S.T."/>
            <person name="Reimer L.J."/>
            <person name="Tisch D.J."/>
            <person name="King C.L."/>
            <person name="Christensen B.M."/>
            <person name="Siba P.M."/>
            <person name="Kazura J.W."/>
            <person name="Serre D."/>
            <person name="Zimmerman P.A."/>
        </authorList>
    </citation>
    <scope>NUCLEOTIDE SEQUENCE</scope>
    <source>
        <strain evidence="19">pt0022</strain>
    </source>
</reference>
<feature type="disulfide bond" evidence="12">
    <location>
        <begin position="3831"/>
        <end position="3840"/>
    </location>
</feature>
<accession>A0AAF5PXF0</accession>
<dbReference type="FunFam" id="2.60.40.60:FF:000015">
    <property type="entry name" value="FAT atypical cadherin 1"/>
    <property type="match status" value="1"/>
</dbReference>
<dbReference type="InterPro" id="IPR002126">
    <property type="entry name" value="Cadherin-like_dom"/>
</dbReference>
<feature type="domain" description="Cadherin" evidence="18">
    <location>
        <begin position="1939"/>
        <end position="2045"/>
    </location>
</feature>
<feature type="domain" description="Laminin G" evidence="16">
    <location>
        <begin position="3843"/>
        <end position="4033"/>
    </location>
</feature>
<evidence type="ECO:0000256" key="3">
    <source>
        <dbReference type="ARBA" id="ARBA00022692"/>
    </source>
</evidence>
<feature type="domain" description="Cadherin" evidence="18">
    <location>
        <begin position="3380"/>
        <end position="3485"/>
    </location>
</feature>
<dbReference type="PROSITE" id="PS01187">
    <property type="entry name" value="EGF_CA"/>
    <property type="match status" value="1"/>
</dbReference>
<feature type="domain" description="Cadherin" evidence="18">
    <location>
        <begin position="2152"/>
        <end position="2250"/>
    </location>
</feature>
<dbReference type="PROSITE" id="PS01186">
    <property type="entry name" value="EGF_2"/>
    <property type="match status" value="3"/>
</dbReference>
<dbReference type="SMART" id="SM00112">
    <property type="entry name" value="CA"/>
    <property type="match status" value="28"/>
</dbReference>
<feature type="domain" description="Laminin G" evidence="16">
    <location>
        <begin position="4110"/>
        <end position="4297"/>
    </location>
</feature>
<dbReference type="FunFam" id="2.60.40.60:FF:000020">
    <property type="entry name" value="Dachsous cadherin-related 1b"/>
    <property type="match status" value="3"/>
</dbReference>
<evidence type="ECO:0000256" key="2">
    <source>
        <dbReference type="ARBA" id="ARBA00022475"/>
    </source>
</evidence>
<dbReference type="CDD" id="cd11304">
    <property type="entry name" value="Cadherin_repeat"/>
    <property type="match status" value="27"/>
</dbReference>
<feature type="region of interest" description="Disordered" evidence="13">
    <location>
        <begin position="4499"/>
        <end position="4522"/>
    </location>
</feature>
<evidence type="ECO:0000256" key="9">
    <source>
        <dbReference type="ARBA" id="ARBA00023157"/>
    </source>
</evidence>
<feature type="signal peptide" evidence="15">
    <location>
        <begin position="1"/>
        <end position="19"/>
    </location>
</feature>
<feature type="domain" description="Cadherin" evidence="18">
    <location>
        <begin position="1156"/>
        <end position="1255"/>
    </location>
</feature>
<dbReference type="GO" id="GO:0005886">
    <property type="term" value="C:plasma membrane"/>
    <property type="evidence" value="ECO:0007669"/>
    <property type="project" value="UniProtKB-SubCell"/>
</dbReference>
<dbReference type="Pfam" id="PF00028">
    <property type="entry name" value="Cadherin"/>
    <property type="match status" value="17"/>
</dbReference>
<dbReference type="PANTHER" id="PTHR24026">
    <property type="entry name" value="FAT ATYPICAL CADHERIN-RELATED"/>
    <property type="match status" value="1"/>
</dbReference>
<dbReference type="SUPFAM" id="SSF49313">
    <property type="entry name" value="Cadherin-like"/>
    <property type="match status" value="27"/>
</dbReference>
<dbReference type="GO" id="GO:0005509">
    <property type="term" value="F:calcium ion binding"/>
    <property type="evidence" value="ECO:0007669"/>
    <property type="project" value="UniProtKB-UniRule"/>
</dbReference>
<dbReference type="SUPFAM" id="SSF49899">
    <property type="entry name" value="Concanavalin A-like lectins/glucanases"/>
    <property type="match status" value="2"/>
</dbReference>
<feature type="domain" description="Cadherin" evidence="18">
    <location>
        <begin position="446"/>
        <end position="546"/>
    </location>
</feature>
<feature type="domain" description="Cadherin" evidence="18">
    <location>
        <begin position="790"/>
        <end position="851"/>
    </location>
</feature>
<dbReference type="InterPro" id="IPR000152">
    <property type="entry name" value="EGF-type_Asp/Asn_hydroxyl_site"/>
</dbReference>
<evidence type="ECO:0008006" key="21">
    <source>
        <dbReference type="Google" id="ProtNLM"/>
    </source>
</evidence>
<dbReference type="Gene3D" id="2.60.120.200">
    <property type="match status" value="2"/>
</dbReference>
<evidence type="ECO:0000256" key="10">
    <source>
        <dbReference type="ARBA" id="ARBA00023180"/>
    </source>
</evidence>
<keyword evidence="6 11" id="KW-0106">Calcium</keyword>
<keyword evidence="3 14" id="KW-0812">Transmembrane</keyword>
<dbReference type="SMART" id="SM00179">
    <property type="entry name" value="EGF_CA"/>
    <property type="match status" value="2"/>
</dbReference>
<evidence type="ECO:0000256" key="12">
    <source>
        <dbReference type="PROSITE-ProRule" id="PRU00076"/>
    </source>
</evidence>
<dbReference type="PROSITE" id="PS50025">
    <property type="entry name" value="LAM_G_DOMAIN"/>
    <property type="match status" value="2"/>
</dbReference>
<dbReference type="GO" id="GO:0007156">
    <property type="term" value="P:homophilic cell adhesion via plasma membrane adhesion molecules"/>
    <property type="evidence" value="ECO:0007669"/>
    <property type="project" value="InterPro"/>
</dbReference>
<feature type="domain" description="Cadherin" evidence="18">
    <location>
        <begin position="2557"/>
        <end position="2663"/>
    </location>
</feature>
<sequence>MRCVLQISLLYSLVIPIRLFSEQHFDFEIPEDIAEGTLIGKIALEPNLSYQLNGHNQFASVDIQTGEVRISAPLNRETIAPNGTIILILTAEPTTIIAVRINVLDINDNSPTFPSKHMSVSIVESALIGSRIRLQPANDPDLAENGTIVNYELENEKEFFTLVRSSNSSGGDVLLLELQTKLDRETKDLFILNISAYDGGSPPRSGYCIVYVNVLDVNDNPPIFRQPRYDVQLNGSVLSNATLLWVEATDADVGDNGLISYHLTTNPSEYFQIDRSTGAITIQHTALNCLEDGCLQDCSGICVLTVEAQDQGEPKLIGRTLVYMHLTNTNLHDPEINFRTYPTGSGVAYISSETAVGSTIAVITANDRDDGQDVRISIISGNDENYFRLESGKNYGILRQNRLMDKPIKQFLLKFCATDDGVPPRSLERDLKVFVIKLNDTAPVLEEKFIKVDIFETSPVGSFIAVVRTSTEENLHFSIIENSGNDELFLVDENTGIVTLSKAWPNHTKWNYELEISVRKTTPSDKFSICTIQITIIDVNDHEPQFSAPFYEVEVLEDTLPLTVIFKVYATDEDHENNSAISYNIEDPHKKQIFMVKESSGEILLRTKLDRETKKQHKIIVTATDHGNPPRSSSVLLIINVLDVNDNDPYFAQVEYHGYIVRGDPSDTYLVQLEAFDDDSPKFAQISYLFYYSVPSFLELNHRTGRVYLATHADLLNFGPKIEIIVGAKDNGGRLSRNNATIHIWLLNSMLQVPKFSTSNNWSIEVTENSSPEKILALFSVHSPLRGIHYRINTTDLLINEFTGEIRARRSFDREVEPRIGFTVYADGEWSTAMHQGTLNILDQNDNSPIFELDGTAHFVIDSQRIGIGAELFRLRCHDPDEGRNGHIVYSINSSFFSIDSETGIVQLVKFPNGFNQLQFHVMATDGGEQSRHSIIKVVVEIKEDEKLYSFPPIIALSIPENIPLGTIITTLAPKNITQRFEFQTSGVTENHPIEILPSGEVFVASKIDHEIMNYLSISVAAFNSYRNSNSVPSKHEFLLQLYIEDINDNAPQCSNKNKFIILENNIPGATVGLFNGIDDDSGPNGTLLYELIYDTKRIFSIDPHTGIIRTLLVLDFELAQFHNLTVIITDGGLLKANCTVVVEVEDSNDNVPYWEKEFYHFYISPNVEDSFVGRVVAQDLDSALNSEVRYRLQQKWMPFKINENTGDITRDGSLVPNHVYNITVIATDRGIPPLSNATFVFIHTDAEKDCIPNFTSYPNNDIRIDNSLVGQMITQIHAIACDQEVLYSLSYGHSSSIQSNLGLFWIDSTDGRIFLMKNLNGYVGEQIELIIKAETTSVFNSVTFGVMVVDERNRNSGMDTITIHVQENNSVGEICGKIETLGRDLQLLRQIPAGKAFLFQQQNLICVDVLDREQVDFYRLVVAESDGLKSRVITVQVDDENDNSPECFGTKAVLVGSESSFVPWNCLDRDAGLNGTIGYKVMESSEIVSEINDSGFIVSSFSGDPKYFSVLVYDRNTNSGFEDDKLRRTTELHYILISINPRLEAPVEFKKQYQLDRDIQLGTVFGTVTAKTGATVEYFTTSFKNEKHMNSAQWADIDRQTGQLQINQKPGDHLVSMEITLLSEGFTKTIAIELLVTGEESSINKLHSYYEFTIKEGVPVGSTVGKIGSGEAIKFEMLSETDNFEIDKEIGVIRTRNEMRISETYLDIRVTNRDSEVFKPITVLIIVAQAHNNALFCLQNRIDLMVPENLPSGTFVDILMAGDNNLTRYTLQGHPAAISMDSNTGIISTTAPFDFEKENLYQFEAIAHRIEGTSVGCHIFLHIIDKNDNAPKFKSNNYEVKVYEDAPVGEMIIQLEVIDLDTVNEFVYEISVIGNERSWFGIKPDGRIFLRAPLDREYMAVHHLHIVVYDQRPPEKTFKATTTVKIIVLDVNDNAPQFVSPSAFFISERATSGTIVGLVHAVDLDMGYNGQLQYRILPWSNSEGLFMINPVLGYLLVHYQIDAEEQKNYHLLIEAKDYGTPRRLSTVVSITVTVLASNKESPRLRNFYHIEIPDNVPVGHIVSQITNTVTNVLFEIKSGNEGDYFRISPTNGIITTNKRLNTARNSSYNLTVSIRSSNNTRKQSSIVLIEILNIGIKTAQFPGRVDIILYVGENMQGTYPITIGTLRAITADRGLNRTLSYSLVQGNSTLFRVIPQTGKLQITGPLNYEVQNRYELVVQANDLTVPRNFNTMSTVTVLVMDVNDNVPVFECPQYYVEVMENEPVEENLTLLCLKATDKDDREFSMIRYSLDDEELSPFFINSTTGCIGRLEVLDRESQSHWILKVIAHDNGKFVQHSSTAVVRIEVLDQNDNIPMILNEQLDVFISNSVEKNDVIYVISALDLDENDTLYYSLSGPDISYFQISQSGIITATRQLLKQDYSITAVVSDHGNLTSSVGLAFYVSETMRFPVFEKRSQQELMVTEHNPDMMVTKFIAQSVNVSSRGILFSIFSGDPHHHFYLNPNSGELYTTNRIDYEYRKQYELWIAAIDQHIQPMISYTNCVVNVVDINDNRPSFEKAFYSASVAENGDSDELIVKVAARDSDSGMNGKISYSLIAGDAVAQKYFKIDEVSGEIFTTCGLDAEQLNEYHLHVIAKDHGNPQLSEMVVVKIEVLDKNDNSPRFSNLFHGAVAENSRLGTLILQVTCYDADINSTLIYGLEGNCADNFLIDQQTGWISLAKEVDREKRSEYSIKVKAWDGLWEVRTPLTITVEDVNDNAPTFNDSFYKFSIAADSEIFTEIGQISAFDTDEGLNGQIRYGLRCGNDLFTVEPSSGLIFSTTALGQYVNNTVECKGVASDQGFPSMKNDVTIYIHITDSAKSNETEQPYYQFALLLNADPYTAIGHLPLYNTMAVVNDSRFMVDQNGYLFTNATFPEAVLGYNIIFSVVTNNKKLMKAIISIEFTEPNINHPQFSFKRYKFSVQENCGLHSPIGMVIAKDPDIGLNGHITYHIVHDTDRLPFAIDATTGTILTTEHVDFEESSNYQFLITATDSGFPALSATAEVTVEVLDENDNAPEFENRYVQYTISAYSPVGTTIAHFSAVDVDSKSNAVVVYRLLSDSELPFTINATSGTLYVSSQFHYGTASEYLFGVLASNPRTTSSEYPGLVPESSRNGTYYDILQVEIFVKQDGESELYFPETERNFEISAFALKGTIIGRVEAIYQNGNYYQKILYRMTSSNLVDINGRTGEIYVKENWNGTTGTIMVQIVATGQFLRKTNFEANVCKVFIERKDTEALPILQPHYKFLLSEDADSSKSFVIFENLPQECYLDIVEEERFGYGTEQPFCIGDPGKLHLCGTVNYEQKTDYRLQIALIENDVIRSRALVTIIVNNVNDNRPSLDPSASVGYVLENSPIHTAIMKLHMTDSDILGKQPSFKYRIADKDLSQIFAINDTTGVVFTSEVLDREKRSLYIVPITVSDLNVSNVHAMVHLRIYVDDQDDNEPELVPRTINLGYLCEIPDMIIMHTFPVDADQVGVYSCRLLNVSQAYNISGSCVLKLSSSLLQEEYLLNTPLLVEACNPYTNITFPINLRMRRETTLRSLLDDFGVIVELWGVEGSIADSISAFEEAFPNMVLQLLGLQQLEVDFFRVFVAILDQNLVPKDKESTLKLLKQFFTEKPISKNVHLGRVALDMCALISKQCIYGTKCSQNITKNGELLELIGYKTSFIVPVVISHVNCMCANDILCNGGDNQVCDKNEKCRNGGTCQSHTGTCLCTKGYTGKFCQNDFDECEDKNICGNAKCLNIFGSFVCACSDNGRTSGVHCNDSNINICDRCHRGICVKQNNRQRLCECDDGYSGRYCQLKTFCFDGLSSLLQLPFRQQIFKLTQGFRTLNPSSLLLTSLTIAGVNEPHFTLKLQNGQVHLSGNSSKKKNELLVEEKVNDGKWKMIRFQYKHRRVKLTVEHCDDDGFCKPCKSTRCIATANNFDISTSTGGQIMYIGGVKDSVNSAIITKQDGTAKFEGCMRQITINEHEIDRVPGFLEENVIDKDKWKTCADNSDIDICSGGVCVIDDNDRKCICRDGFDALNCRKAMEPWHVKSGEIIFQLSMYMMQKIELAKRNTSIQIPSEKHGHSAIHDEKELLREIPCEESEIEGDILDDIPAQWMELDFRTALRNTIILAIVEEKRFIKIELINGSAHMIAKIRDAQPIEVHISSNIDDTEWHRLSIQISEDQKLFRVEIDGHGKEIRSEEQLPTLISSSLLSFSLGHDAENYSAAFSGCFRRFIVNNQAQNFDVLERNLLSQQIFKSVRHKGARKGCDQFLMKRMSISLKWKIFWSLIATICIMFFILTIALVLWITRKHLSAGDIVEKKPGCWKPKLSTLLSVMRSDSKTTNTDDDSNVTIQRAVYCGPEVLQHIENELNRDRFNTVESLGSSSSNTRQLKADLCESHVFVFNSTQRHSPSECSTLKSYQRRRRYSRRIEETKESSQEKYCRSQSSDYDDAIYEMPFTHRPLHILSKSNLQSPQTSAIRKDSSESETDSATSQIQCSLVPFHLSRIRFADSDDSFADGSLNALENLPKLAQFPNFL</sequence>
<feature type="domain" description="Cadherin" evidence="18">
    <location>
        <begin position="2953"/>
        <end position="3057"/>
    </location>
</feature>
<reference evidence="19" key="1">
    <citation type="submission" date="2015-03" db="EMBL/GenBank/DDBJ databases">
        <title>Wuchereria bancrofti Genome Sequencing Papua New Guinea Strain.</title>
        <authorList>
            <person name="Small S.T."/>
            <person name="Serre D."/>
            <person name="Zimmerman P.A."/>
        </authorList>
    </citation>
    <scope>NUCLEOTIDE SEQUENCE [LARGE SCALE GENOMIC DNA]</scope>
    <source>
        <strain evidence="19">pt0022</strain>
    </source>
</reference>
<feature type="domain" description="Cadherin" evidence="18">
    <location>
        <begin position="350"/>
        <end position="445"/>
    </location>
</feature>
<keyword evidence="4 15" id="KW-0732">Signal</keyword>
<feature type="domain" description="Cadherin" evidence="18">
    <location>
        <begin position="869"/>
        <end position="955"/>
    </location>
</feature>
<dbReference type="PROSITE" id="PS00022">
    <property type="entry name" value="EGF_1"/>
    <property type="match status" value="2"/>
</dbReference>
<dbReference type="InterPro" id="IPR001791">
    <property type="entry name" value="Laminin_G"/>
</dbReference>
<dbReference type="CDD" id="cd00054">
    <property type="entry name" value="EGF_CA"/>
    <property type="match status" value="2"/>
</dbReference>
<evidence type="ECO:0000256" key="14">
    <source>
        <dbReference type="SAM" id="Phobius"/>
    </source>
</evidence>
<evidence type="ECO:0000256" key="1">
    <source>
        <dbReference type="ARBA" id="ARBA00004251"/>
    </source>
</evidence>
<evidence type="ECO:0000256" key="8">
    <source>
        <dbReference type="ARBA" id="ARBA00023136"/>
    </source>
</evidence>
<feature type="domain" description="Cadherin" evidence="18">
    <location>
        <begin position="547"/>
        <end position="651"/>
    </location>
</feature>
<feature type="domain" description="Cadherin" evidence="18">
    <location>
        <begin position="1062"/>
        <end position="1155"/>
    </location>
</feature>
<feature type="domain" description="Cadherin" evidence="18">
    <location>
        <begin position="1739"/>
        <end position="1834"/>
    </location>
</feature>
<feature type="domain" description="Cadherin" evidence="18">
    <location>
        <begin position="114"/>
        <end position="224"/>
    </location>
</feature>
<dbReference type="Pfam" id="PF02210">
    <property type="entry name" value="Laminin_G_2"/>
    <property type="match status" value="2"/>
</dbReference>
<dbReference type="InterPro" id="IPR015919">
    <property type="entry name" value="Cadherin-like_sf"/>
</dbReference>
<feature type="domain" description="Cadherin" evidence="18">
    <location>
        <begin position="21"/>
        <end position="113"/>
    </location>
</feature>
<evidence type="ECO:0000256" key="15">
    <source>
        <dbReference type="SAM" id="SignalP"/>
    </source>
</evidence>